<dbReference type="PANTHER" id="PTHR10078">
    <property type="entry name" value="INTERLEUKIN-1 FAMILY MEMBER"/>
    <property type="match status" value="1"/>
</dbReference>
<evidence type="ECO:0000256" key="12">
    <source>
        <dbReference type="RuleBase" id="RU003753"/>
    </source>
</evidence>
<dbReference type="AlphaFoldDB" id="A0A8D2JC45"/>
<dbReference type="PANTHER" id="PTHR10078:SF30">
    <property type="entry name" value="INTERLEUKIN-1 BETA"/>
    <property type="match status" value="1"/>
</dbReference>
<dbReference type="InterPro" id="IPR008996">
    <property type="entry name" value="IL1/FGF"/>
</dbReference>
<dbReference type="PRINTS" id="PR00264">
    <property type="entry name" value="INTERLEUKIN1"/>
</dbReference>
<dbReference type="GO" id="GO:0051781">
    <property type="term" value="P:positive regulation of cell division"/>
    <property type="evidence" value="ECO:0007669"/>
    <property type="project" value="UniProtKB-KW"/>
</dbReference>
<dbReference type="GO" id="GO:0071222">
    <property type="term" value="P:cellular response to lipopolysaccharide"/>
    <property type="evidence" value="ECO:0007669"/>
    <property type="project" value="TreeGrafter"/>
</dbReference>
<keyword evidence="8 12" id="KW-0666">Pyrogen</keyword>
<feature type="domain" description="Interleukin-1 propeptide" evidence="13">
    <location>
        <begin position="20"/>
        <end position="77"/>
    </location>
</feature>
<dbReference type="Pfam" id="PF00340">
    <property type="entry name" value="IL1"/>
    <property type="match status" value="1"/>
</dbReference>
<dbReference type="GO" id="GO:0005764">
    <property type="term" value="C:lysosome"/>
    <property type="evidence" value="ECO:0007669"/>
    <property type="project" value="UniProtKB-SubCell"/>
</dbReference>
<dbReference type="Pfam" id="PF02394">
    <property type="entry name" value="IL1_propep"/>
    <property type="match status" value="1"/>
</dbReference>
<dbReference type="PRINTS" id="PR01359">
    <property type="entry name" value="INTRLEUKIN1B"/>
</dbReference>
<evidence type="ECO:0000259" key="13">
    <source>
        <dbReference type="Pfam" id="PF02394"/>
    </source>
</evidence>
<dbReference type="GO" id="GO:0001660">
    <property type="term" value="P:fever generation"/>
    <property type="evidence" value="ECO:0007669"/>
    <property type="project" value="UniProtKB-UniRule"/>
</dbReference>
<reference evidence="14" key="1">
    <citation type="submission" date="2025-08" db="UniProtKB">
        <authorList>
            <consortium name="Ensembl"/>
        </authorList>
    </citation>
    <scope>IDENTIFICATION</scope>
</reference>
<organism evidence="14 15">
    <name type="scientific">Varanus komodoensis</name>
    <name type="common">Komodo dragon</name>
    <dbReference type="NCBI Taxonomy" id="61221"/>
    <lineage>
        <taxon>Eukaryota</taxon>
        <taxon>Metazoa</taxon>
        <taxon>Chordata</taxon>
        <taxon>Craniata</taxon>
        <taxon>Vertebrata</taxon>
        <taxon>Euteleostomi</taxon>
        <taxon>Lepidosauria</taxon>
        <taxon>Squamata</taxon>
        <taxon>Bifurcata</taxon>
        <taxon>Unidentata</taxon>
        <taxon>Episquamata</taxon>
        <taxon>Toxicofera</taxon>
        <taxon>Anguimorpha</taxon>
        <taxon>Paleoanguimorpha</taxon>
        <taxon>Varanoidea</taxon>
        <taxon>Varanidae</taxon>
        <taxon>Varanus</taxon>
    </lineage>
</organism>
<dbReference type="SUPFAM" id="SSF50353">
    <property type="entry name" value="Cytokine"/>
    <property type="match status" value="1"/>
</dbReference>
<evidence type="ECO:0000256" key="3">
    <source>
        <dbReference type="ARBA" id="ARBA00004550"/>
    </source>
</evidence>
<dbReference type="GO" id="GO:0005125">
    <property type="term" value="F:cytokine activity"/>
    <property type="evidence" value="ECO:0007669"/>
    <property type="project" value="UniProtKB-UniRule"/>
</dbReference>
<dbReference type="Proteomes" id="UP000694545">
    <property type="component" value="Unplaced"/>
</dbReference>
<dbReference type="PROSITE" id="PS00253">
    <property type="entry name" value="INTERLEUKIN_1"/>
    <property type="match status" value="1"/>
</dbReference>
<keyword evidence="5" id="KW-0963">Cytoplasm</keyword>
<dbReference type="GO" id="GO:0005829">
    <property type="term" value="C:cytosol"/>
    <property type="evidence" value="ECO:0007669"/>
    <property type="project" value="UniProtKB-SubCell"/>
</dbReference>
<dbReference type="InterPro" id="IPR020877">
    <property type="entry name" value="IL-1_CS"/>
</dbReference>
<dbReference type="Gene3D" id="2.80.10.50">
    <property type="match status" value="1"/>
</dbReference>
<keyword evidence="6 12" id="KW-0202">Cytokine</keyword>
<dbReference type="InterPro" id="IPR003502">
    <property type="entry name" value="IL-1_propep"/>
</dbReference>
<proteinExistence type="inferred from homology"/>
<evidence type="ECO:0000256" key="6">
    <source>
        <dbReference type="ARBA" id="ARBA00022514"/>
    </source>
</evidence>
<evidence type="ECO:0000256" key="1">
    <source>
        <dbReference type="ARBA" id="ARBA00004371"/>
    </source>
</evidence>
<keyword evidence="9 12" id="KW-0395">Inflammatory response</keyword>
<keyword evidence="10" id="KW-0458">Lysosome</keyword>
<evidence type="ECO:0000256" key="11">
    <source>
        <dbReference type="ARBA" id="ARBA00023246"/>
    </source>
</evidence>
<sequence>LPLSPQEGFSGLRHQAGLPQVCNVGIQMRVTQKPSLRGFQKALVITVAVERLKNSRTVQPRPFSDDDLGSVAEEHFSAWSIFSFSEPVDVKTSEFTHAANSTYRFSEDVCCDIQDIDHKSLVLQKEPLRLLAVHLQGPNLSQAVRLKMSVYRPKTEAGTGKTPVALSIRGQNLYLCCVQKDGRPELQLEEANIQGNLDKSKLGRFLFYKMIVGKHTRFESAAFPHWYICTASSAEEPVGVTNRLGEAFIVDYKVTTHGVSC</sequence>
<accession>A0A8D2JC45</accession>
<dbReference type="InterPro" id="IPR000975">
    <property type="entry name" value="IL-1_fam"/>
</dbReference>
<dbReference type="GO" id="GO:0005149">
    <property type="term" value="F:interleukin-1 receptor binding"/>
    <property type="evidence" value="ECO:0007669"/>
    <property type="project" value="UniProtKB-UniRule"/>
</dbReference>
<keyword evidence="15" id="KW-1185">Reference proteome</keyword>
<evidence type="ECO:0000313" key="15">
    <source>
        <dbReference type="Proteomes" id="UP000694545"/>
    </source>
</evidence>
<protein>
    <recommendedName>
        <fullName evidence="12">Interleukin-1</fullName>
    </recommendedName>
</protein>
<comment type="subcellular location">
    <subcellularLocation>
        <location evidence="2">Cytoplasm</location>
        <location evidence="2">Cytosol</location>
    </subcellularLocation>
    <subcellularLocation>
        <location evidence="1">Lysosome</location>
    </subcellularLocation>
    <subcellularLocation>
        <location evidence="3">Secreted</location>
        <location evidence="3">Extracellular exosome</location>
    </subcellularLocation>
</comment>
<keyword evidence="11 12" id="KW-0497">Mitogen</keyword>
<evidence type="ECO:0000256" key="9">
    <source>
        <dbReference type="ARBA" id="ARBA00023198"/>
    </source>
</evidence>
<comment type="subunit">
    <text evidence="12">Monomer.</text>
</comment>
<evidence type="ECO:0000256" key="7">
    <source>
        <dbReference type="ARBA" id="ARBA00022525"/>
    </source>
</evidence>
<evidence type="ECO:0000313" key="14">
    <source>
        <dbReference type="Ensembl" id="ENSVKKP00000010288.1"/>
    </source>
</evidence>
<name>A0A8D2JC45_VARKO</name>
<dbReference type="GO" id="GO:0006955">
    <property type="term" value="P:immune response"/>
    <property type="evidence" value="ECO:0007669"/>
    <property type="project" value="InterPro"/>
</dbReference>
<keyword evidence="7 12" id="KW-0964">Secreted</keyword>
<comment type="similarity">
    <text evidence="4 12">Belongs to the IL-1 family.</text>
</comment>
<dbReference type="CDD" id="cd23296">
    <property type="entry name" value="beta-trefoil_IL1B"/>
    <property type="match status" value="1"/>
</dbReference>
<evidence type="ECO:0000256" key="8">
    <source>
        <dbReference type="ARBA" id="ARBA00022620"/>
    </source>
</evidence>
<evidence type="ECO:0000256" key="2">
    <source>
        <dbReference type="ARBA" id="ARBA00004514"/>
    </source>
</evidence>
<dbReference type="PRINTS" id="PR01357">
    <property type="entry name" value="INTRLEUKN1AB"/>
</dbReference>
<evidence type="ECO:0000256" key="4">
    <source>
        <dbReference type="ARBA" id="ARBA00010448"/>
    </source>
</evidence>
<dbReference type="GO" id="GO:0005615">
    <property type="term" value="C:extracellular space"/>
    <property type="evidence" value="ECO:0007669"/>
    <property type="project" value="UniProtKB-KW"/>
</dbReference>
<evidence type="ECO:0000256" key="5">
    <source>
        <dbReference type="ARBA" id="ARBA00022490"/>
    </source>
</evidence>
<evidence type="ECO:0000256" key="10">
    <source>
        <dbReference type="ARBA" id="ARBA00023228"/>
    </source>
</evidence>
<dbReference type="SMART" id="SM00125">
    <property type="entry name" value="IL1"/>
    <property type="match status" value="1"/>
</dbReference>
<dbReference type="Ensembl" id="ENSVKKT00000010540.1">
    <property type="protein sequence ID" value="ENSVKKP00000010288.1"/>
    <property type="gene ID" value="ENSVKKG00000007241.1"/>
</dbReference>
<reference evidence="14" key="2">
    <citation type="submission" date="2025-09" db="UniProtKB">
        <authorList>
            <consortium name="Ensembl"/>
        </authorList>
    </citation>
    <scope>IDENTIFICATION</scope>
</reference>
<dbReference type="GO" id="GO:0010628">
    <property type="term" value="P:positive regulation of gene expression"/>
    <property type="evidence" value="ECO:0007669"/>
    <property type="project" value="TreeGrafter"/>
</dbReference>
<dbReference type="OMA" id="QKCLVMS"/>
<dbReference type="GO" id="GO:0019221">
    <property type="term" value="P:cytokine-mediated signaling pathway"/>
    <property type="evidence" value="ECO:0007669"/>
    <property type="project" value="TreeGrafter"/>
</dbReference>